<evidence type="ECO:0008006" key="2">
    <source>
        <dbReference type="Google" id="ProtNLM"/>
    </source>
</evidence>
<dbReference type="InterPro" id="IPR005500">
    <property type="entry name" value="DUF309"/>
</dbReference>
<dbReference type="Pfam" id="PF03745">
    <property type="entry name" value="DUF309"/>
    <property type="match status" value="1"/>
</dbReference>
<protein>
    <recommendedName>
        <fullName evidence="2">DUF309 domain-containing protein</fullName>
    </recommendedName>
</protein>
<gene>
    <name evidence="1" type="ORF">METZ01_LOCUS149674</name>
</gene>
<dbReference type="EMBL" id="UINC01024005">
    <property type="protein sequence ID" value="SVA96820.1"/>
    <property type="molecule type" value="Genomic_DNA"/>
</dbReference>
<dbReference type="Gene3D" id="1.10.3450.10">
    <property type="entry name" value="TTHA0068-like"/>
    <property type="match status" value="1"/>
</dbReference>
<feature type="non-terminal residue" evidence="1">
    <location>
        <position position="1"/>
    </location>
</feature>
<dbReference type="PANTHER" id="PTHR34796:SF1">
    <property type="entry name" value="EXPRESSED PROTEIN"/>
    <property type="match status" value="1"/>
</dbReference>
<accession>A0A382A5L6</accession>
<name>A0A382A5L6_9ZZZZ</name>
<evidence type="ECO:0000313" key="1">
    <source>
        <dbReference type="EMBL" id="SVA96820.1"/>
    </source>
</evidence>
<dbReference type="AlphaFoldDB" id="A0A382A5L6"/>
<proteinExistence type="predicted"/>
<reference evidence="1" key="1">
    <citation type="submission" date="2018-05" db="EMBL/GenBank/DDBJ databases">
        <authorList>
            <person name="Lanie J.A."/>
            <person name="Ng W.-L."/>
            <person name="Kazmierczak K.M."/>
            <person name="Andrzejewski T.M."/>
            <person name="Davidsen T.M."/>
            <person name="Wayne K.J."/>
            <person name="Tettelin H."/>
            <person name="Glass J.I."/>
            <person name="Rusch D."/>
            <person name="Podicherti R."/>
            <person name="Tsui H.-C.T."/>
            <person name="Winkler M.E."/>
        </authorList>
    </citation>
    <scope>NUCLEOTIDE SEQUENCE</scope>
</reference>
<dbReference type="InterPro" id="IPR023203">
    <property type="entry name" value="TTHA0068_sf"/>
</dbReference>
<organism evidence="1">
    <name type="scientific">marine metagenome</name>
    <dbReference type="NCBI Taxonomy" id="408172"/>
    <lineage>
        <taxon>unclassified sequences</taxon>
        <taxon>metagenomes</taxon>
        <taxon>ecological metagenomes</taxon>
    </lineage>
</organism>
<dbReference type="SUPFAM" id="SSF140663">
    <property type="entry name" value="TTHA0068-like"/>
    <property type="match status" value="1"/>
</dbReference>
<sequence length="164" mass="18486">VTLGCQKPDIHTTIFAVSHKTARINTRVAHLEGKGRDARYLGFFECFNAGDYYEAHDILEDLWLESRGLPDAEFYKALIQMAGGFVHLTMHENPKWPAAGPRLRPAHILLSKARAYLKNYPDSHHGLDLTKTIGLIDQWCVYLEKGEFKVNPLPSSVAPCLEIV</sequence>
<dbReference type="PANTHER" id="PTHR34796">
    <property type="entry name" value="EXPRESSED PROTEIN"/>
    <property type="match status" value="1"/>
</dbReference>